<dbReference type="AlphaFoldDB" id="A0A699KQ48"/>
<proteinExistence type="predicted"/>
<sequence length="237" mass="26069">FTNCISENELGWDDSAFSVFTTNSKDVEGRPIFHRFAKTNSMKVVPPPLSGDYTSLSDHSDLDESQMYYGIKSSTSSDSKSVSNDFVSCNDSDKSLETGKVNIPPARPQPVPTGKPKVFAPVPTGRHNRPFLVHTDRGYSPSVSSGIDGQLLLSHQQVVLRKHIEKVYTGYPRTIMDLIHLHTDDNVADLLTKALDGPRYVVLTDRIIVPTGRYVVPTGRVVVATGRYVVPAGKCYS</sequence>
<dbReference type="EMBL" id="BKCJ010543153">
    <property type="protein sequence ID" value="GFB05887.1"/>
    <property type="molecule type" value="Genomic_DNA"/>
</dbReference>
<comment type="caution">
    <text evidence="2">The sequence shown here is derived from an EMBL/GenBank/DDBJ whole genome shotgun (WGS) entry which is preliminary data.</text>
</comment>
<evidence type="ECO:0000256" key="1">
    <source>
        <dbReference type="SAM" id="MobiDB-lite"/>
    </source>
</evidence>
<organism evidence="2">
    <name type="scientific">Tanacetum cinerariifolium</name>
    <name type="common">Dalmatian daisy</name>
    <name type="synonym">Chrysanthemum cinerariifolium</name>
    <dbReference type="NCBI Taxonomy" id="118510"/>
    <lineage>
        <taxon>Eukaryota</taxon>
        <taxon>Viridiplantae</taxon>
        <taxon>Streptophyta</taxon>
        <taxon>Embryophyta</taxon>
        <taxon>Tracheophyta</taxon>
        <taxon>Spermatophyta</taxon>
        <taxon>Magnoliopsida</taxon>
        <taxon>eudicotyledons</taxon>
        <taxon>Gunneridae</taxon>
        <taxon>Pentapetalae</taxon>
        <taxon>asterids</taxon>
        <taxon>campanulids</taxon>
        <taxon>Asterales</taxon>
        <taxon>Asteraceae</taxon>
        <taxon>Asteroideae</taxon>
        <taxon>Anthemideae</taxon>
        <taxon>Anthemidinae</taxon>
        <taxon>Tanacetum</taxon>
    </lineage>
</organism>
<feature type="region of interest" description="Disordered" evidence="1">
    <location>
        <begin position="97"/>
        <end position="122"/>
    </location>
</feature>
<gene>
    <name evidence="2" type="ORF">Tci_677858</name>
</gene>
<evidence type="ECO:0000313" key="2">
    <source>
        <dbReference type="EMBL" id="GFB05887.1"/>
    </source>
</evidence>
<name>A0A699KQ48_TANCI</name>
<protein>
    <submittedName>
        <fullName evidence="2">Uncharacterized protein</fullName>
    </submittedName>
</protein>
<accession>A0A699KQ48</accession>
<reference evidence="2" key="1">
    <citation type="journal article" date="2019" name="Sci. Rep.">
        <title>Draft genome of Tanacetum cinerariifolium, the natural source of mosquito coil.</title>
        <authorList>
            <person name="Yamashiro T."/>
            <person name="Shiraishi A."/>
            <person name="Satake H."/>
            <person name="Nakayama K."/>
        </authorList>
    </citation>
    <scope>NUCLEOTIDE SEQUENCE</scope>
</reference>
<feature type="non-terminal residue" evidence="2">
    <location>
        <position position="1"/>
    </location>
</feature>